<gene>
    <name evidence="1" type="ORF">L2E82_06705</name>
</gene>
<evidence type="ECO:0000313" key="1">
    <source>
        <dbReference type="EMBL" id="KAI3792814.1"/>
    </source>
</evidence>
<dbReference type="EMBL" id="CM042009">
    <property type="protein sequence ID" value="KAI3792814.1"/>
    <property type="molecule type" value="Genomic_DNA"/>
</dbReference>
<protein>
    <submittedName>
        <fullName evidence="1">Uncharacterized protein</fullName>
    </submittedName>
</protein>
<comment type="caution">
    <text evidence="1">The sequence shown here is derived from an EMBL/GenBank/DDBJ whole genome shotgun (WGS) entry which is preliminary data.</text>
</comment>
<reference evidence="2" key="1">
    <citation type="journal article" date="2022" name="Mol. Ecol. Resour.">
        <title>The genomes of chicory, endive, great burdock and yacon provide insights into Asteraceae palaeo-polyploidization history and plant inulin production.</title>
        <authorList>
            <person name="Fan W."/>
            <person name="Wang S."/>
            <person name="Wang H."/>
            <person name="Wang A."/>
            <person name="Jiang F."/>
            <person name="Liu H."/>
            <person name="Zhao H."/>
            <person name="Xu D."/>
            <person name="Zhang Y."/>
        </authorList>
    </citation>
    <scope>NUCLEOTIDE SEQUENCE [LARGE SCALE GENOMIC DNA]</scope>
    <source>
        <strain evidence="2">cv. Punajuju</strain>
    </source>
</reference>
<reference evidence="1 2" key="2">
    <citation type="journal article" date="2022" name="Mol. Ecol. Resour.">
        <title>The genomes of chicory, endive, great burdock and yacon provide insights into Asteraceae paleo-polyploidization history and plant inulin production.</title>
        <authorList>
            <person name="Fan W."/>
            <person name="Wang S."/>
            <person name="Wang H."/>
            <person name="Wang A."/>
            <person name="Jiang F."/>
            <person name="Liu H."/>
            <person name="Zhao H."/>
            <person name="Xu D."/>
            <person name="Zhang Y."/>
        </authorList>
    </citation>
    <scope>NUCLEOTIDE SEQUENCE [LARGE SCALE GENOMIC DNA]</scope>
    <source>
        <strain evidence="2">cv. Punajuju</strain>
        <tissue evidence="1">Leaves</tissue>
    </source>
</reference>
<organism evidence="1 2">
    <name type="scientific">Cichorium intybus</name>
    <name type="common">Chicory</name>
    <dbReference type="NCBI Taxonomy" id="13427"/>
    <lineage>
        <taxon>Eukaryota</taxon>
        <taxon>Viridiplantae</taxon>
        <taxon>Streptophyta</taxon>
        <taxon>Embryophyta</taxon>
        <taxon>Tracheophyta</taxon>
        <taxon>Spermatophyta</taxon>
        <taxon>Magnoliopsida</taxon>
        <taxon>eudicotyledons</taxon>
        <taxon>Gunneridae</taxon>
        <taxon>Pentapetalae</taxon>
        <taxon>asterids</taxon>
        <taxon>campanulids</taxon>
        <taxon>Asterales</taxon>
        <taxon>Asteraceae</taxon>
        <taxon>Cichorioideae</taxon>
        <taxon>Cichorieae</taxon>
        <taxon>Cichoriinae</taxon>
        <taxon>Cichorium</taxon>
    </lineage>
</organism>
<accession>A0ACB9HAT3</accession>
<dbReference type="Proteomes" id="UP001055811">
    <property type="component" value="Linkage Group LG01"/>
</dbReference>
<evidence type="ECO:0000313" key="2">
    <source>
        <dbReference type="Proteomes" id="UP001055811"/>
    </source>
</evidence>
<sequence length="178" mass="19365">MGNPSPLSSLPLKLAFIPSFSLTTSSLSFLRTSPKHHYHSILIRKLNTKKPSATTASAGDILALLGTPQQVASVNPQVAAELRSCFKFIVPFNDTTNTPPNSRFKLANRLSQSVTDSGIRFPRRTLNSNRRRDAENIQNELVWSPPAPVSEIAQLGFDSSGDPGCIQGTLDPTMIYVS</sequence>
<proteinExistence type="predicted"/>
<keyword evidence="2" id="KW-1185">Reference proteome</keyword>
<name>A0ACB9HAT3_CICIN</name>